<dbReference type="NCBIfam" id="TIGR01129">
    <property type="entry name" value="secD"/>
    <property type="match status" value="1"/>
</dbReference>
<feature type="transmembrane region" description="Helical" evidence="10">
    <location>
        <begin position="374"/>
        <end position="392"/>
    </location>
</feature>
<evidence type="ECO:0000256" key="6">
    <source>
        <dbReference type="ARBA" id="ARBA00022927"/>
    </source>
</evidence>
<dbReference type="Pfam" id="PF21760">
    <property type="entry name" value="SecD_1st"/>
    <property type="match status" value="1"/>
</dbReference>
<dbReference type="NCBIfam" id="TIGR00916">
    <property type="entry name" value="2A0604s01"/>
    <property type="match status" value="1"/>
</dbReference>
<feature type="domain" description="SecDF P1 head subdomain" evidence="13">
    <location>
        <begin position="245"/>
        <end position="349"/>
    </location>
</feature>
<dbReference type="Gene3D" id="3.30.1360.200">
    <property type="match status" value="1"/>
</dbReference>
<dbReference type="InterPro" id="IPR005791">
    <property type="entry name" value="SecD"/>
</dbReference>
<comment type="subunit">
    <text evidence="10">Forms a complex with SecF. Part of the essential Sec protein translocation apparatus which comprises SecA, SecYEG and auxiliary proteins SecDF. Other proteins may also be involved.</text>
</comment>
<dbReference type="Pfam" id="PF22599">
    <property type="entry name" value="SecDF_P1_head"/>
    <property type="match status" value="1"/>
</dbReference>
<organism evidence="14 15">
    <name type="scientific">Desulfomonile tiedjei (strain ATCC 49306 / DSM 6799 / DCB-1)</name>
    <dbReference type="NCBI Taxonomy" id="706587"/>
    <lineage>
        <taxon>Bacteria</taxon>
        <taxon>Pseudomonadati</taxon>
        <taxon>Thermodesulfobacteriota</taxon>
        <taxon>Desulfomonilia</taxon>
        <taxon>Desulfomonilales</taxon>
        <taxon>Desulfomonilaceae</taxon>
        <taxon>Desulfomonile</taxon>
    </lineage>
</organism>
<evidence type="ECO:0000313" key="15">
    <source>
        <dbReference type="Proteomes" id="UP000006055"/>
    </source>
</evidence>
<dbReference type="PROSITE" id="PS51257">
    <property type="entry name" value="PROKAR_LIPOPROTEIN"/>
    <property type="match status" value="1"/>
</dbReference>
<dbReference type="GO" id="GO:0043952">
    <property type="term" value="P:protein transport by the Sec complex"/>
    <property type="evidence" value="ECO:0007669"/>
    <property type="project" value="UniProtKB-UniRule"/>
</dbReference>
<evidence type="ECO:0000256" key="3">
    <source>
        <dbReference type="ARBA" id="ARBA00022475"/>
    </source>
</evidence>
<feature type="transmembrane region" description="Helical" evidence="10">
    <location>
        <begin position="7"/>
        <end position="27"/>
    </location>
</feature>
<dbReference type="InterPro" id="IPR048634">
    <property type="entry name" value="SecD_SecF_C"/>
</dbReference>
<keyword evidence="7 10" id="KW-1133">Transmembrane helix</keyword>
<accession>I4CD43</accession>
<dbReference type="STRING" id="706587.Desti_4870"/>
<evidence type="ECO:0000256" key="5">
    <source>
        <dbReference type="ARBA" id="ARBA00022692"/>
    </source>
</evidence>
<feature type="domain" description="Protein export membrane protein SecD/SecF C-terminal" evidence="11">
    <location>
        <begin position="352"/>
        <end position="520"/>
    </location>
</feature>
<sequence>MNQSLRWRIVTVAIVLVACVFLLYPSVGPVPEFWQKYLPNSPVRLGLDLQGGLHLVLEVQAEAAVETMVDQTISEVLSLMKDEKIRYNDAIRTSPNSLAVILKDADQASLFDAKILDKLPSFRKVSSGTTDKGYEIQLQVDPKVAESIKQKAVRQAVDTIRNRVDAFGVAEPDVVIHGQDRIIVQLPGLKEDINRAIDIIKQTARLEFKLIDEKGDLTAALKGDVPQGDEVLYKIDKNPRTNAVTRTPYLVKKQTLMTGDVITDARVQPDQMGRMIIAMEFNSIGARQFERITGEHVRERLAIILDNRVYSAPVIKDRISGGSAIIEGAFTPDEAHDLALVLRAGSLPAPVKILENRTVGPSLGEDSIRSGRNAILVGIVLIVIGMAVYYKWSGVVADIALVLNPLLLFAVMVSPGLRATLTLPGLAGVALTMGMAIDANILIFERVREELRAGKSPRAAMETGYNKAFLTIIDTHLTNILAALPLIQFGTGPVKGFAVTLCVGLIISLFTAFFVTRTIFDYGFQVKGIKKISI</sequence>
<evidence type="ECO:0000256" key="1">
    <source>
        <dbReference type="ARBA" id="ARBA00004651"/>
    </source>
</evidence>
<evidence type="ECO:0000259" key="13">
    <source>
        <dbReference type="Pfam" id="PF22599"/>
    </source>
</evidence>
<dbReference type="InterPro" id="IPR048631">
    <property type="entry name" value="SecD_1st"/>
</dbReference>
<keyword evidence="6 10" id="KW-0653">Protein transport</keyword>
<proteinExistence type="inferred from homology"/>
<keyword evidence="9 10" id="KW-0472">Membrane</keyword>
<keyword evidence="2 10" id="KW-0813">Transport</keyword>
<dbReference type="RefSeq" id="WP_014812591.1">
    <property type="nucleotide sequence ID" value="NC_018025.1"/>
</dbReference>
<feature type="transmembrane region" description="Helical" evidence="10">
    <location>
        <begin position="423"/>
        <end position="444"/>
    </location>
</feature>
<dbReference type="InterPro" id="IPR022813">
    <property type="entry name" value="SecD/SecF_arch_bac"/>
</dbReference>
<dbReference type="FunFam" id="1.20.1640.10:FF:000004">
    <property type="entry name" value="Protein translocase subunit SecD"/>
    <property type="match status" value="1"/>
</dbReference>
<protein>
    <recommendedName>
        <fullName evidence="10">Protein translocase subunit SecD</fullName>
    </recommendedName>
</protein>
<keyword evidence="15" id="KW-1185">Reference proteome</keyword>
<gene>
    <name evidence="10" type="primary">secD</name>
    <name evidence="14" type="ordered locus">Desti_4870</name>
</gene>
<dbReference type="Pfam" id="PF02355">
    <property type="entry name" value="SecD_SecF_C"/>
    <property type="match status" value="1"/>
</dbReference>
<feature type="transmembrane region" description="Helical" evidence="10">
    <location>
        <begin position="465"/>
        <end position="484"/>
    </location>
</feature>
<dbReference type="OrthoDB" id="9805019at2"/>
<evidence type="ECO:0000256" key="4">
    <source>
        <dbReference type="ARBA" id="ARBA00022519"/>
    </source>
</evidence>
<evidence type="ECO:0000256" key="8">
    <source>
        <dbReference type="ARBA" id="ARBA00023010"/>
    </source>
</evidence>
<comment type="similarity">
    <text evidence="10">Belongs to the SecD/SecF family. SecD subfamily.</text>
</comment>
<dbReference type="GO" id="GO:0005886">
    <property type="term" value="C:plasma membrane"/>
    <property type="evidence" value="ECO:0007669"/>
    <property type="project" value="UniProtKB-SubCell"/>
</dbReference>
<dbReference type="PRINTS" id="PR00702">
    <property type="entry name" value="ACRIFLAVINRP"/>
</dbReference>
<name>I4CD43_DESTA</name>
<dbReference type="InterPro" id="IPR054384">
    <property type="entry name" value="SecDF_P1_head"/>
</dbReference>
<dbReference type="KEGG" id="dti:Desti_4870"/>
<dbReference type="PANTHER" id="PTHR30081">
    <property type="entry name" value="PROTEIN-EXPORT MEMBRANE PROTEIN SEC"/>
    <property type="match status" value="1"/>
</dbReference>
<evidence type="ECO:0000256" key="9">
    <source>
        <dbReference type="ARBA" id="ARBA00023136"/>
    </source>
</evidence>
<dbReference type="Gene3D" id="3.30.70.3400">
    <property type="match status" value="2"/>
</dbReference>
<evidence type="ECO:0000313" key="14">
    <source>
        <dbReference type="EMBL" id="AFM27484.1"/>
    </source>
</evidence>
<dbReference type="SUPFAM" id="SSF82866">
    <property type="entry name" value="Multidrug efflux transporter AcrB transmembrane domain"/>
    <property type="match status" value="1"/>
</dbReference>
<dbReference type="Gene3D" id="1.20.1640.10">
    <property type="entry name" value="Multidrug efflux transporter AcrB transmembrane domain"/>
    <property type="match status" value="1"/>
</dbReference>
<feature type="domain" description="Protein translocase subunit SecDF P1" evidence="12">
    <location>
        <begin position="153"/>
        <end position="212"/>
    </location>
</feature>
<dbReference type="eggNOG" id="COG0342">
    <property type="taxonomic scope" value="Bacteria"/>
</dbReference>
<comment type="subcellular location">
    <subcellularLocation>
        <location evidence="10">Cell inner membrane</location>
        <topology evidence="10">Multi-pass membrane protein</topology>
    </subcellularLocation>
    <subcellularLocation>
        <location evidence="1">Cell membrane</location>
        <topology evidence="1">Multi-pass membrane protein</topology>
    </subcellularLocation>
</comment>
<dbReference type="InterPro" id="IPR022646">
    <property type="entry name" value="SecD/SecF_CS"/>
</dbReference>
<keyword evidence="5 10" id="KW-0812">Transmembrane</keyword>
<dbReference type="PATRIC" id="fig|706587.4.peg.5514"/>
<feature type="transmembrane region" description="Helical" evidence="10">
    <location>
        <begin position="496"/>
        <end position="520"/>
    </location>
</feature>
<dbReference type="Pfam" id="PF07549">
    <property type="entry name" value="Sec_GG"/>
    <property type="match status" value="1"/>
</dbReference>
<keyword evidence="8 10" id="KW-0811">Translocation</keyword>
<reference evidence="15" key="1">
    <citation type="submission" date="2012-06" db="EMBL/GenBank/DDBJ databases">
        <title>Complete sequence of chromosome of Desulfomonile tiedjei DSM 6799.</title>
        <authorList>
            <person name="Lucas S."/>
            <person name="Copeland A."/>
            <person name="Lapidus A."/>
            <person name="Glavina del Rio T."/>
            <person name="Dalin E."/>
            <person name="Tice H."/>
            <person name="Bruce D."/>
            <person name="Goodwin L."/>
            <person name="Pitluck S."/>
            <person name="Peters L."/>
            <person name="Ovchinnikova G."/>
            <person name="Zeytun A."/>
            <person name="Lu M."/>
            <person name="Kyrpides N."/>
            <person name="Mavromatis K."/>
            <person name="Ivanova N."/>
            <person name="Brettin T."/>
            <person name="Detter J.C."/>
            <person name="Han C."/>
            <person name="Larimer F."/>
            <person name="Land M."/>
            <person name="Hauser L."/>
            <person name="Markowitz V."/>
            <person name="Cheng J.-F."/>
            <person name="Hugenholtz P."/>
            <person name="Woyke T."/>
            <person name="Wu D."/>
            <person name="Spring S."/>
            <person name="Schroeder M."/>
            <person name="Brambilla E."/>
            <person name="Klenk H.-P."/>
            <person name="Eisen J.A."/>
        </authorList>
    </citation>
    <scope>NUCLEOTIDE SEQUENCE [LARGE SCALE GENOMIC DNA]</scope>
    <source>
        <strain evidence="15">ATCC 49306 / DSM 6799 / DCB-1</strain>
    </source>
</reference>
<dbReference type="HOGENOM" id="CLU_007894_4_3_7"/>
<evidence type="ECO:0000259" key="11">
    <source>
        <dbReference type="Pfam" id="PF02355"/>
    </source>
</evidence>
<feature type="transmembrane region" description="Helical" evidence="10">
    <location>
        <begin position="399"/>
        <end position="417"/>
    </location>
</feature>
<dbReference type="EMBL" id="CP003360">
    <property type="protein sequence ID" value="AFM27484.1"/>
    <property type="molecule type" value="Genomic_DNA"/>
</dbReference>
<comment type="function">
    <text evidence="10">Part of the Sec protein translocase complex. Interacts with the SecYEG preprotein conducting channel. SecDF uses the proton motive force (PMF) to complete protein translocation after the ATP-dependent function of SecA.</text>
</comment>
<evidence type="ECO:0000256" key="2">
    <source>
        <dbReference type="ARBA" id="ARBA00022448"/>
    </source>
</evidence>
<keyword evidence="4 10" id="KW-0997">Cell inner membrane</keyword>
<dbReference type="PANTHER" id="PTHR30081:SF1">
    <property type="entry name" value="PROTEIN TRANSLOCASE SUBUNIT SECD"/>
    <property type="match status" value="1"/>
</dbReference>
<dbReference type="GO" id="GO:0006605">
    <property type="term" value="P:protein targeting"/>
    <property type="evidence" value="ECO:0007669"/>
    <property type="project" value="UniProtKB-UniRule"/>
</dbReference>
<dbReference type="GO" id="GO:0065002">
    <property type="term" value="P:intracellular protein transmembrane transport"/>
    <property type="evidence" value="ECO:0007669"/>
    <property type="project" value="UniProtKB-UniRule"/>
</dbReference>
<evidence type="ECO:0000259" key="12">
    <source>
        <dbReference type="Pfam" id="PF21760"/>
    </source>
</evidence>
<evidence type="ECO:0000256" key="7">
    <source>
        <dbReference type="ARBA" id="ARBA00022989"/>
    </source>
</evidence>
<keyword evidence="3 10" id="KW-1003">Cell membrane</keyword>
<evidence type="ECO:0000256" key="10">
    <source>
        <dbReference type="HAMAP-Rule" id="MF_01463"/>
    </source>
</evidence>
<dbReference type="GO" id="GO:0015450">
    <property type="term" value="F:protein-transporting ATPase activity"/>
    <property type="evidence" value="ECO:0007669"/>
    <property type="project" value="InterPro"/>
</dbReference>
<dbReference type="AlphaFoldDB" id="I4CD43"/>
<dbReference type="FunFam" id="3.30.1360.200:FF:000002">
    <property type="entry name" value="Preprotein translocase subunit SecD"/>
    <property type="match status" value="1"/>
</dbReference>
<dbReference type="InterPro" id="IPR001036">
    <property type="entry name" value="Acrflvin-R"/>
</dbReference>
<dbReference type="Proteomes" id="UP000006055">
    <property type="component" value="Chromosome"/>
</dbReference>
<dbReference type="InterPro" id="IPR055344">
    <property type="entry name" value="SecD_SecF_C_bact"/>
</dbReference>
<dbReference type="HAMAP" id="MF_01463_B">
    <property type="entry name" value="SecD_B"/>
    <property type="match status" value="1"/>
</dbReference>